<organism evidence="1 2">
    <name type="scientific">Aristolochia fimbriata</name>
    <name type="common">White veined hardy Dutchman's pipe vine</name>
    <dbReference type="NCBI Taxonomy" id="158543"/>
    <lineage>
        <taxon>Eukaryota</taxon>
        <taxon>Viridiplantae</taxon>
        <taxon>Streptophyta</taxon>
        <taxon>Embryophyta</taxon>
        <taxon>Tracheophyta</taxon>
        <taxon>Spermatophyta</taxon>
        <taxon>Magnoliopsida</taxon>
        <taxon>Magnoliidae</taxon>
        <taxon>Piperales</taxon>
        <taxon>Aristolochiaceae</taxon>
        <taxon>Aristolochia</taxon>
    </lineage>
</organism>
<gene>
    <name evidence="1" type="ORF">H6P81_021206</name>
</gene>
<evidence type="ECO:0000313" key="1">
    <source>
        <dbReference type="EMBL" id="KAG9438908.1"/>
    </source>
</evidence>
<dbReference type="AlphaFoldDB" id="A0AAV7DQP1"/>
<name>A0AAV7DQP1_ARIFI</name>
<evidence type="ECO:0000313" key="2">
    <source>
        <dbReference type="Proteomes" id="UP000825729"/>
    </source>
</evidence>
<reference evidence="1 2" key="1">
    <citation type="submission" date="2021-07" db="EMBL/GenBank/DDBJ databases">
        <title>The Aristolochia fimbriata genome: insights into angiosperm evolution, floral development and chemical biosynthesis.</title>
        <authorList>
            <person name="Jiao Y."/>
        </authorList>
    </citation>
    <scope>NUCLEOTIDE SEQUENCE [LARGE SCALE GENOMIC DNA]</scope>
    <source>
        <strain evidence="1">IBCAS-2021</strain>
        <tissue evidence="1">Leaf</tissue>
    </source>
</reference>
<proteinExistence type="predicted"/>
<keyword evidence="2" id="KW-1185">Reference proteome</keyword>
<comment type="caution">
    <text evidence="1">The sequence shown here is derived from an EMBL/GenBank/DDBJ whole genome shotgun (WGS) entry which is preliminary data.</text>
</comment>
<dbReference type="EMBL" id="JAINDJ010000009">
    <property type="protein sequence ID" value="KAG9438908.1"/>
    <property type="molecule type" value="Genomic_DNA"/>
</dbReference>
<sequence length="338" mass="37452">MAVECPKEALLAADSFTDDSIATPSLLAARGYSKTSSYRDECAAFSIAASSVNQSHSHSMPSGEEGIAALKSPFQRTDSILLQFQNKTAPSSPPSCAADSIGASTITSTPDCVYYEAEASYVHCEGGGPGPWFDESYPKQATTSVGGQDCSEVLEHRCTQISEVALAMGDESMRKRLIGEVLERMEATVQRRQYIKRMAEPFSGSVLHPSVAGRVDLGRRRKGYVRDAMNGRWVQDLEADLHMYRSHSHLSEVDKYLIALLEEFRSLDSDLQTSIRRRRENWRTKCMADIHIKKEKEKREGIEDGIEGAVVAIESEGTAHSKWQEQDISRMGFLRDAT</sequence>
<protein>
    <submittedName>
        <fullName evidence="1">Uncharacterized protein</fullName>
    </submittedName>
</protein>
<dbReference type="Proteomes" id="UP000825729">
    <property type="component" value="Unassembled WGS sequence"/>
</dbReference>
<accession>A0AAV7DQP1</accession>